<feature type="compositionally biased region" description="Basic and acidic residues" evidence="1">
    <location>
        <begin position="173"/>
        <end position="184"/>
    </location>
</feature>
<proteinExistence type="predicted"/>
<feature type="region of interest" description="Disordered" evidence="1">
    <location>
        <begin position="966"/>
        <end position="1002"/>
    </location>
</feature>
<feature type="compositionally biased region" description="Polar residues" evidence="1">
    <location>
        <begin position="234"/>
        <end position="256"/>
    </location>
</feature>
<feature type="region of interest" description="Disordered" evidence="1">
    <location>
        <begin position="559"/>
        <end position="689"/>
    </location>
</feature>
<organism evidence="2 3">
    <name type="scientific">Marasmiellus scandens</name>
    <dbReference type="NCBI Taxonomy" id="2682957"/>
    <lineage>
        <taxon>Eukaryota</taxon>
        <taxon>Fungi</taxon>
        <taxon>Dikarya</taxon>
        <taxon>Basidiomycota</taxon>
        <taxon>Agaricomycotina</taxon>
        <taxon>Agaricomycetes</taxon>
        <taxon>Agaricomycetidae</taxon>
        <taxon>Agaricales</taxon>
        <taxon>Marasmiineae</taxon>
        <taxon>Omphalotaceae</taxon>
        <taxon>Marasmiellus</taxon>
    </lineage>
</organism>
<feature type="compositionally biased region" description="Polar residues" evidence="1">
    <location>
        <begin position="272"/>
        <end position="284"/>
    </location>
</feature>
<gene>
    <name evidence="2" type="ORF">VKT23_019797</name>
</gene>
<sequence length="1002" mass="108713">MKEVTEPTAPQPPRRQVSLRGDRSSPKSSGRHSNSNSGSFSPTQPQHPRTQTPESYAHSHAYRHVSLATQAQTHTPPLQTINTNITRAERTPEVPVASSVRTPDKSLPVQELDDDHADSRLEGSPLPSSDLIPEYAYGGRSSSRSGHRRSLDNHPKALSKANRMPDEDEDETLFEKSDMDRQNDDQEGDDVYSFTPKSSQVGLPDTQPQRQQPNRPSNSPAAVATTSRERPRSSDQLPSQKPLSPSNLPRSSQGQLQPPLHIYPHFHPAFNNPGTPDNQSLYSGNGSFNSAEMMDHPTSAYMAYLRSSYPAYESFRTSSNHSRGSSLRPRDDRPDAPIPPTPHSQTNPPSPSPLLSGPYALDDMSSVSQVMDGIYLRGELEGFDGMGVESGREYLPPFSPIVPAGSPYPYPFSHVRRAKSYANHPNPLANSRTQSSSHNGGEAASAGAGNNANNARPQTTTNSNNSSAAAAAAANLTNIDIIHEQFARQWQIYAQNLQAQLDSENGYGDVTDSTFSPPSATASLLPPINRTGTGMGINGHVPFNPWAYWHTQRLLGRNNGGSGSLTARSSPSHEPVDLPPIPPSVGVRRKGRSMDLRGQTGVGRGMVPSPVGYPNVYMGSGNRSGRESVQGLGLSGFSNLGRPRSTKPPQPHPLRQGRKPPPRVQSTQPRDTSPELESSDSGEQTAGENHNHFAVEEEEDSWVNGGSPPVPIPSVGINGKGLSLSAPSTPINIVGPQPLPLPATVPIPIVDDSIGSGNETVAVMDSHSNDWVDDDEYSDEDDFLELEYHPSFVSNAEKRRRRWENKWEALNQAFNALDRQTDATMILLAAPSHSSKLHMVTSRSIRRHSDIPKSSSINTIRAGFKQIAVQRRRARTMKTSLAERFLSMSGHSHSSASGASGDGSDGSSDLSSTRKEEDLKRALDAALGSLGFLGNLYEEREARWMEEMRRVGEERERVALLLTQILGEKSRENESSPGAESTAESVTAQSVTSVGVDTSDTN</sequence>
<evidence type="ECO:0000256" key="1">
    <source>
        <dbReference type="SAM" id="MobiDB-lite"/>
    </source>
</evidence>
<feature type="region of interest" description="Disordered" evidence="1">
    <location>
        <begin position="887"/>
        <end position="916"/>
    </location>
</feature>
<comment type="caution">
    <text evidence="2">The sequence shown here is derived from an EMBL/GenBank/DDBJ whole genome shotgun (WGS) entry which is preliminary data.</text>
</comment>
<feature type="compositionally biased region" description="Low complexity" evidence="1">
    <location>
        <begin position="26"/>
        <end position="53"/>
    </location>
</feature>
<feature type="compositionally biased region" description="Low complexity" evidence="1">
    <location>
        <begin position="887"/>
        <end position="899"/>
    </location>
</feature>
<dbReference type="EMBL" id="JBANRG010000110">
    <property type="protein sequence ID" value="KAK7435228.1"/>
    <property type="molecule type" value="Genomic_DNA"/>
</dbReference>
<feature type="region of interest" description="Disordered" evidence="1">
    <location>
        <begin position="315"/>
        <end position="361"/>
    </location>
</feature>
<feature type="region of interest" description="Disordered" evidence="1">
    <location>
        <begin position="422"/>
        <end position="466"/>
    </location>
</feature>
<feature type="compositionally biased region" description="Pro residues" evidence="1">
    <location>
        <begin position="336"/>
        <end position="352"/>
    </location>
</feature>
<feature type="compositionally biased region" description="Polar residues" evidence="1">
    <location>
        <begin position="975"/>
        <end position="1002"/>
    </location>
</feature>
<feature type="compositionally biased region" description="Low complexity" evidence="1">
    <location>
        <begin position="207"/>
        <end position="220"/>
    </location>
</feature>
<name>A0ABR1INT4_9AGAR</name>
<evidence type="ECO:0008006" key="4">
    <source>
        <dbReference type="Google" id="ProtNLM"/>
    </source>
</evidence>
<reference evidence="2 3" key="1">
    <citation type="submission" date="2024-01" db="EMBL/GenBank/DDBJ databases">
        <title>A draft genome for the cacao thread blight pathogen Marasmiellus scandens.</title>
        <authorList>
            <person name="Baruah I.K."/>
            <person name="Leung J."/>
            <person name="Bukari Y."/>
            <person name="Amoako-Attah I."/>
            <person name="Meinhardt L.W."/>
            <person name="Bailey B.A."/>
            <person name="Cohen S.P."/>
        </authorList>
    </citation>
    <scope>NUCLEOTIDE SEQUENCE [LARGE SCALE GENOMIC DNA]</scope>
    <source>
        <strain evidence="2 3">GH-19</strain>
    </source>
</reference>
<evidence type="ECO:0000313" key="2">
    <source>
        <dbReference type="EMBL" id="KAK7435228.1"/>
    </source>
</evidence>
<feature type="compositionally biased region" description="Low complexity" evidence="1">
    <location>
        <begin position="435"/>
        <end position="466"/>
    </location>
</feature>
<feature type="compositionally biased region" description="Polar residues" evidence="1">
    <location>
        <begin position="664"/>
        <end position="688"/>
    </location>
</feature>
<feature type="region of interest" description="Disordered" evidence="1">
    <location>
        <begin position="1"/>
        <end position="284"/>
    </location>
</feature>
<feature type="compositionally biased region" description="Polar residues" evidence="1">
    <location>
        <begin position="67"/>
        <end position="86"/>
    </location>
</feature>
<accession>A0ABR1INT4</accession>
<feature type="compositionally biased region" description="Polar residues" evidence="1">
    <location>
        <begin position="315"/>
        <end position="325"/>
    </location>
</feature>
<keyword evidence="3" id="KW-1185">Reference proteome</keyword>
<protein>
    <recommendedName>
        <fullName evidence="4">BHLH domain-containing protein</fullName>
    </recommendedName>
</protein>
<dbReference type="Proteomes" id="UP001498398">
    <property type="component" value="Unassembled WGS sequence"/>
</dbReference>
<evidence type="ECO:0000313" key="3">
    <source>
        <dbReference type="Proteomes" id="UP001498398"/>
    </source>
</evidence>